<reference evidence="1" key="1">
    <citation type="submission" date="2020-10" db="EMBL/GenBank/DDBJ databases">
        <authorList>
            <person name="Gilroy R."/>
        </authorList>
    </citation>
    <scope>NUCLEOTIDE SEQUENCE</scope>
    <source>
        <strain evidence="1">ChiHcec3-6078</strain>
    </source>
</reference>
<proteinExistence type="predicted"/>
<organism evidence="1 2">
    <name type="scientific">Candidatus Allocopromorpha excrementigallinarum</name>
    <dbReference type="NCBI Taxonomy" id="2840742"/>
    <lineage>
        <taxon>Bacteria</taxon>
        <taxon>Bacillati</taxon>
        <taxon>Bacillota</taxon>
        <taxon>Clostridia</taxon>
        <taxon>Eubacteriales</taxon>
        <taxon>Eubacteriaceae</taxon>
        <taxon>Eubacteriaceae incertae sedis</taxon>
        <taxon>Candidatus Allocopromorpha</taxon>
    </lineage>
</organism>
<name>A0A9D1I1M7_9FIRM</name>
<evidence type="ECO:0000313" key="1">
    <source>
        <dbReference type="EMBL" id="HIU26731.1"/>
    </source>
</evidence>
<evidence type="ECO:0000313" key="2">
    <source>
        <dbReference type="Proteomes" id="UP000824090"/>
    </source>
</evidence>
<protein>
    <submittedName>
        <fullName evidence="1">Uncharacterized protein</fullName>
    </submittedName>
</protein>
<gene>
    <name evidence="1" type="ORF">IAC50_09585</name>
</gene>
<accession>A0A9D1I1M7</accession>
<dbReference type="EMBL" id="DVMP01000166">
    <property type="protein sequence ID" value="HIU26731.1"/>
    <property type="molecule type" value="Genomic_DNA"/>
</dbReference>
<sequence>MDFSKVKKSPVLLKEENRKFALDKNREIRGYLKIEADDSRGLVVVMADNVKFFPKGEYVYKLIFSGIKKEKRRYHMVGNVSLSAYGECEGSFRVNPLDLDGRGMGIWDFSSAIIAAMSTVNLHEALHPVLKGSFSVPRENFTLRKPAPADYSPFYNRVVLENCEIIVSSLKTFPFTAPFERDLTGASWKRISDISLFPVISPGSRALLEKYSHFIFGEREDCFLLGVPGRFLTEEHPDGGRSGFLLWQPILKSEKEPRKEELSTEERRRVTYGYWVAAINRYNGHIEEIPLIEG</sequence>
<reference evidence="1" key="2">
    <citation type="journal article" date="2021" name="PeerJ">
        <title>Extensive microbial diversity within the chicken gut microbiome revealed by metagenomics and culture.</title>
        <authorList>
            <person name="Gilroy R."/>
            <person name="Ravi A."/>
            <person name="Getino M."/>
            <person name="Pursley I."/>
            <person name="Horton D.L."/>
            <person name="Alikhan N.F."/>
            <person name="Baker D."/>
            <person name="Gharbi K."/>
            <person name="Hall N."/>
            <person name="Watson M."/>
            <person name="Adriaenssens E.M."/>
            <person name="Foster-Nyarko E."/>
            <person name="Jarju S."/>
            <person name="Secka A."/>
            <person name="Antonio M."/>
            <person name="Oren A."/>
            <person name="Chaudhuri R.R."/>
            <person name="La Ragione R."/>
            <person name="Hildebrand F."/>
            <person name="Pallen M.J."/>
        </authorList>
    </citation>
    <scope>NUCLEOTIDE SEQUENCE</scope>
    <source>
        <strain evidence="1">ChiHcec3-6078</strain>
    </source>
</reference>
<comment type="caution">
    <text evidence="1">The sequence shown here is derived from an EMBL/GenBank/DDBJ whole genome shotgun (WGS) entry which is preliminary data.</text>
</comment>
<dbReference type="Proteomes" id="UP000824090">
    <property type="component" value="Unassembled WGS sequence"/>
</dbReference>
<dbReference type="AlphaFoldDB" id="A0A9D1I1M7"/>